<dbReference type="PROSITE" id="PS50949">
    <property type="entry name" value="HTH_GNTR"/>
    <property type="match status" value="1"/>
</dbReference>
<dbReference type="CDD" id="cd07377">
    <property type="entry name" value="WHTH_GntR"/>
    <property type="match status" value="1"/>
</dbReference>
<dbReference type="GO" id="GO:0003700">
    <property type="term" value="F:DNA-binding transcription factor activity"/>
    <property type="evidence" value="ECO:0007669"/>
    <property type="project" value="InterPro"/>
</dbReference>
<evidence type="ECO:0000313" key="6">
    <source>
        <dbReference type="Proteomes" id="UP000199236"/>
    </source>
</evidence>
<dbReference type="EMBL" id="FOVR01000001">
    <property type="protein sequence ID" value="SFN52474.1"/>
    <property type="molecule type" value="Genomic_DNA"/>
</dbReference>
<evidence type="ECO:0000256" key="1">
    <source>
        <dbReference type="ARBA" id="ARBA00023015"/>
    </source>
</evidence>
<keyword evidence="2" id="KW-0238">DNA-binding</keyword>
<gene>
    <name evidence="5" type="ORF">SAMN04488056_101180</name>
</gene>
<dbReference type="AlphaFoldDB" id="A0A1I4ZQB8"/>
<dbReference type="STRING" id="655353.SAMN04488056_101180"/>
<dbReference type="InterPro" id="IPR008920">
    <property type="entry name" value="TF_FadR/GntR_C"/>
</dbReference>
<dbReference type="PRINTS" id="PR00035">
    <property type="entry name" value="HTHGNTR"/>
</dbReference>
<evidence type="ECO:0000256" key="2">
    <source>
        <dbReference type="ARBA" id="ARBA00023125"/>
    </source>
</evidence>
<name>A0A1I4ZQB8_9HYPH</name>
<dbReference type="GO" id="GO:0003677">
    <property type="term" value="F:DNA binding"/>
    <property type="evidence" value="ECO:0007669"/>
    <property type="project" value="UniProtKB-KW"/>
</dbReference>
<evidence type="ECO:0000256" key="3">
    <source>
        <dbReference type="ARBA" id="ARBA00023163"/>
    </source>
</evidence>
<dbReference type="Proteomes" id="UP000199236">
    <property type="component" value="Unassembled WGS sequence"/>
</dbReference>
<keyword evidence="3" id="KW-0804">Transcription</keyword>
<proteinExistence type="predicted"/>
<accession>A0A1I4ZQB8</accession>
<dbReference type="InterPro" id="IPR036390">
    <property type="entry name" value="WH_DNA-bd_sf"/>
</dbReference>
<keyword evidence="1" id="KW-0805">Transcription regulation</keyword>
<dbReference type="InterPro" id="IPR036388">
    <property type="entry name" value="WH-like_DNA-bd_sf"/>
</dbReference>
<protein>
    <submittedName>
        <fullName evidence="5">Transcriptional regulator, GntR family</fullName>
    </submittedName>
</protein>
<dbReference type="Pfam" id="PF00392">
    <property type="entry name" value="GntR"/>
    <property type="match status" value="1"/>
</dbReference>
<dbReference type="InterPro" id="IPR011711">
    <property type="entry name" value="GntR_C"/>
</dbReference>
<reference evidence="5 6" key="1">
    <citation type="submission" date="2016-10" db="EMBL/GenBank/DDBJ databases">
        <authorList>
            <person name="de Groot N.N."/>
        </authorList>
    </citation>
    <scope>NUCLEOTIDE SEQUENCE [LARGE SCALE GENOMIC DNA]</scope>
    <source>
        <strain evidence="5 6">CGMCC 1.9157</strain>
    </source>
</reference>
<dbReference type="Pfam" id="PF07729">
    <property type="entry name" value="FCD"/>
    <property type="match status" value="1"/>
</dbReference>
<dbReference type="Gene3D" id="1.20.120.530">
    <property type="entry name" value="GntR ligand-binding domain-like"/>
    <property type="match status" value="1"/>
</dbReference>
<dbReference type="PANTHER" id="PTHR43537:SF5">
    <property type="entry name" value="UXU OPERON TRANSCRIPTIONAL REGULATOR"/>
    <property type="match status" value="1"/>
</dbReference>
<evidence type="ECO:0000313" key="5">
    <source>
        <dbReference type="EMBL" id="SFN52474.1"/>
    </source>
</evidence>
<dbReference type="SMART" id="SM00345">
    <property type="entry name" value="HTH_GNTR"/>
    <property type="match status" value="1"/>
</dbReference>
<sequence length="274" mass="30977">MIPSAANRSIIRFKKTVIQVKRRRWTARTPAQLVKRPVTQSSPTNQKAPSLADAVYEALLSRIVTGVYPENSKLPTEAELAEDLGASRPTVRAAIARLRESGLVASRRGSGSFVLKRPDDSFLQFAPIESIADIQRSYEYRIMLEGEAAYFAAERAGVEHLDKMSIELKRMDDAIETGDMGTGEDYRFHLAICEAADNHFFVSSFQALTEVSLQAMDISRNLSSRSKQARRVIVQEEHHRIFNAIRARDMDAARMRMQEHIRNARRRIFEGPLS</sequence>
<dbReference type="SMART" id="SM00895">
    <property type="entry name" value="FCD"/>
    <property type="match status" value="1"/>
</dbReference>
<dbReference type="PANTHER" id="PTHR43537">
    <property type="entry name" value="TRANSCRIPTIONAL REGULATOR, GNTR FAMILY"/>
    <property type="match status" value="1"/>
</dbReference>
<dbReference type="SUPFAM" id="SSF48008">
    <property type="entry name" value="GntR ligand-binding domain-like"/>
    <property type="match status" value="1"/>
</dbReference>
<dbReference type="Gene3D" id="1.10.10.10">
    <property type="entry name" value="Winged helix-like DNA-binding domain superfamily/Winged helix DNA-binding domain"/>
    <property type="match status" value="1"/>
</dbReference>
<organism evidence="5 6">
    <name type="scientific">Cohaesibacter marisflavi</name>
    <dbReference type="NCBI Taxonomy" id="655353"/>
    <lineage>
        <taxon>Bacteria</taxon>
        <taxon>Pseudomonadati</taxon>
        <taxon>Pseudomonadota</taxon>
        <taxon>Alphaproteobacteria</taxon>
        <taxon>Hyphomicrobiales</taxon>
        <taxon>Cohaesibacteraceae</taxon>
    </lineage>
</organism>
<dbReference type="InterPro" id="IPR000524">
    <property type="entry name" value="Tscrpt_reg_HTH_GntR"/>
</dbReference>
<dbReference type="SUPFAM" id="SSF46785">
    <property type="entry name" value="Winged helix' DNA-binding domain"/>
    <property type="match status" value="1"/>
</dbReference>
<evidence type="ECO:0000259" key="4">
    <source>
        <dbReference type="PROSITE" id="PS50949"/>
    </source>
</evidence>
<keyword evidence="6" id="KW-1185">Reference proteome</keyword>
<feature type="domain" description="HTH gntR-type" evidence="4">
    <location>
        <begin position="49"/>
        <end position="117"/>
    </location>
</feature>